<dbReference type="InterPro" id="IPR035919">
    <property type="entry name" value="EAL_sf"/>
</dbReference>
<dbReference type="SUPFAM" id="SSF55785">
    <property type="entry name" value="PYP-like sensor domain (PAS domain)"/>
    <property type="match status" value="2"/>
</dbReference>
<evidence type="ECO:0000313" key="4">
    <source>
        <dbReference type="EMBL" id="OWW21247.1"/>
    </source>
</evidence>
<evidence type="ECO:0000259" key="1">
    <source>
        <dbReference type="PROSITE" id="PS50112"/>
    </source>
</evidence>
<dbReference type="NCBIfam" id="TIGR00229">
    <property type="entry name" value="sensory_box"/>
    <property type="match status" value="2"/>
</dbReference>
<dbReference type="NCBIfam" id="TIGR00254">
    <property type="entry name" value="GGDEF"/>
    <property type="match status" value="1"/>
</dbReference>
<feature type="domain" description="EAL" evidence="2">
    <location>
        <begin position="442"/>
        <end position="696"/>
    </location>
</feature>
<dbReference type="SMART" id="SM00086">
    <property type="entry name" value="PAC"/>
    <property type="match status" value="2"/>
</dbReference>
<dbReference type="Pfam" id="PF00989">
    <property type="entry name" value="PAS"/>
    <property type="match status" value="1"/>
</dbReference>
<evidence type="ECO:0000259" key="2">
    <source>
        <dbReference type="PROSITE" id="PS50883"/>
    </source>
</evidence>
<keyword evidence="5" id="KW-1185">Reference proteome</keyword>
<dbReference type="Pfam" id="PF08448">
    <property type="entry name" value="PAS_4"/>
    <property type="match status" value="1"/>
</dbReference>
<dbReference type="CDD" id="cd01949">
    <property type="entry name" value="GGDEF"/>
    <property type="match status" value="1"/>
</dbReference>
<dbReference type="FunFam" id="3.20.20.450:FF:000001">
    <property type="entry name" value="Cyclic di-GMP phosphodiesterase yahA"/>
    <property type="match status" value="1"/>
</dbReference>
<dbReference type="EMBL" id="LSTO01000001">
    <property type="protein sequence ID" value="OWW21247.1"/>
    <property type="molecule type" value="Genomic_DNA"/>
</dbReference>
<protein>
    <recommendedName>
        <fullName evidence="6">Diguanylate cyclase</fullName>
    </recommendedName>
</protein>
<dbReference type="InterPro" id="IPR001610">
    <property type="entry name" value="PAC"/>
</dbReference>
<dbReference type="PROSITE" id="PS50883">
    <property type="entry name" value="EAL"/>
    <property type="match status" value="1"/>
</dbReference>
<dbReference type="Gene3D" id="3.30.70.270">
    <property type="match status" value="1"/>
</dbReference>
<name>A0A254TGF6_9BURK</name>
<dbReference type="PROSITE" id="PS50112">
    <property type="entry name" value="PAS"/>
    <property type="match status" value="2"/>
</dbReference>
<dbReference type="SUPFAM" id="SSF55073">
    <property type="entry name" value="Nucleotide cyclase"/>
    <property type="match status" value="1"/>
</dbReference>
<dbReference type="Gene3D" id="3.30.450.20">
    <property type="entry name" value="PAS domain"/>
    <property type="match status" value="2"/>
</dbReference>
<dbReference type="InterPro" id="IPR052155">
    <property type="entry name" value="Biofilm_reg_signaling"/>
</dbReference>
<proteinExistence type="predicted"/>
<dbReference type="OrthoDB" id="9813903at2"/>
<evidence type="ECO:0000313" key="5">
    <source>
        <dbReference type="Proteomes" id="UP000197535"/>
    </source>
</evidence>
<dbReference type="InterPro" id="IPR035965">
    <property type="entry name" value="PAS-like_dom_sf"/>
</dbReference>
<dbReference type="PROSITE" id="PS50887">
    <property type="entry name" value="GGDEF"/>
    <property type="match status" value="1"/>
</dbReference>
<dbReference type="Gene3D" id="3.20.20.450">
    <property type="entry name" value="EAL domain"/>
    <property type="match status" value="1"/>
</dbReference>
<dbReference type="CDD" id="cd00130">
    <property type="entry name" value="PAS"/>
    <property type="match status" value="2"/>
</dbReference>
<dbReference type="CDD" id="cd01948">
    <property type="entry name" value="EAL"/>
    <property type="match status" value="1"/>
</dbReference>
<dbReference type="Pfam" id="PF00563">
    <property type="entry name" value="EAL"/>
    <property type="match status" value="1"/>
</dbReference>
<dbReference type="PANTHER" id="PTHR44757">
    <property type="entry name" value="DIGUANYLATE CYCLASE DGCP"/>
    <property type="match status" value="1"/>
</dbReference>
<organism evidence="4 5">
    <name type="scientific">Noviherbaspirillum denitrificans</name>
    <dbReference type="NCBI Taxonomy" id="1968433"/>
    <lineage>
        <taxon>Bacteria</taxon>
        <taxon>Pseudomonadati</taxon>
        <taxon>Pseudomonadota</taxon>
        <taxon>Betaproteobacteria</taxon>
        <taxon>Burkholderiales</taxon>
        <taxon>Oxalobacteraceae</taxon>
        <taxon>Noviherbaspirillum</taxon>
    </lineage>
</organism>
<sequence>MKTEQTLIGNGFREAQATGPLERHPIVESLRDAVMAIDTDGHIVYWNAGACRMFLYDASEAIGCAFTQLLSGEFAGQFHAACKHASDSGHWEGELVGYRKDGVRITMLSRWHTDRDVDGKAARFVLSNTDIRLWNRFLADAVRNWQHNFDVLFAHHPDGVAAFDRRGVIASANSALAELTGHRREDLAGLAFDALVGDVDAEIVLDAFRKSLNGAPQTFEFCCRRKDGSTLDASVALVPNMLAHLVVGVNGFIKDVSERKRNESRILYLANHDALTGLPNRNLLHDRLQHAIEQARRLGNGMAVLFMDLNRFKVINDSLGHDKGDLLLCAVAKRLRSAVRDVDTVARLGGDEFVVVLENIQGTAHVQHVATVLLGIVSEPLNLDGHNLSVTTSIGASLYPDDGSDPFALLKHADLAMYAAKDAGQGMFRFYEPGMNEHALARLNQENSLRLAIERDELVLHYQPRLDLWRQTIVGVEALVRWDHPHKGMVYPGNFIELAEETGMIEALGEWVLHAACKQMQSWQEHGLAPIKVSVNISPLQLQSGRITHIVSQALEKTGIAPECLELEITESSLMQNLEASMRTLMEFQEMGISLSIDDFGTGYSSLSQLKRLPIDTLKIDKSFVRDLTEDADDATIVSATIAMAHQLHLRVVAEGVVSFEQIRFLQRCQCDEIQGFLLCQPLTAQEVESFLRTSRLRGIECRWMQ</sequence>
<dbReference type="Pfam" id="PF00990">
    <property type="entry name" value="GGDEF"/>
    <property type="match status" value="1"/>
</dbReference>
<dbReference type="PANTHER" id="PTHR44757:SF2">
    <property type="entry name" value="BIOFILM ARCHITECTURE MAINTENANCE PROTEIN MBAA"/>
    <property type="match status" value="1"/>
</dbReference>
<dbReference type="SMART" id="SM00052">
    <property type="entry name" value="EAL"/>
    <property type="match status" value="1"/>
</dbReference>
<feature type="domain" description="PAS" evidence="1">
    <location>
        <begin position="157"/>
        <end position="215"/>
    </location>
</feature>
<dbReference type="AlphaFoldDB" id="A0A254TGF6"/>
<feature type="domain" description="GGDEF" evidence="3">
    <location>
        <begin position="300"/>
        <end position="433"/>
    </location>
</feature>
<evidence type="ECO:0000259" key="3">
    <source>
        <dbReference type="PROSITE" id="PS50887"/>
    </source>
</evidence>
<accession>A0A254TGF6</accession>
<evidence type="ECO:0008006" key="6">
    <source>
        <dbReference type="Google" id="ProtNLM"/>
    </source>
</evidence>
<dbReference type="SMART" id="SM00267">
    <property type="entry name" value="GGDEF"/>
    <property type="match status" value="1"/>
</dbReference>
<dbReference type="InterPro" id="IPR000014">
    <property type="entry name" value="PAS"/>
</dbReference>
<reference evidence="4 5" key="1">
    <citation type="submission" date="2016-02" db="EMBL/GenBank/DDBJ databases">
        <authorList>
            <person name="Wen L."/>
            <person name="He K."/>
            <person name="Yang H."/>
        </authorList>
    </citation>
    <scope>NUCLEOTIDE SEQUENCE [LARGE SCALE GENOMIC DNA]</scope>
    <source>
        <strain evidence="4 5">TSA40</strain>
    </source>
</reference>
<dbReference type="InterPro" id="IPR013767">
    <property type="entry name" value="PAS_fold"/>
</dbReference>
<feature type="domain" description="PAS" evidence="1">
    <location>
        <begin position="26"/>
        <end position="63"/>
    </location>
</feature>
<dbReference type="InterPro" id="IPR043128">
    <property type="entry name" value="Rev_trsase/Diguanyl_cyclase"/>
</dbReference>
<dbReference type="SUPFAM" id="SSF141868">
    <property type="entry name" value="EAL domain-like"/>
    <property type="match status" value="1"/>
</dbReference>
<dbReference type="InterPro" id="IPR001633">
    <property type="entry name" value="EAL_dom"/>
</dbReference>
<dbReference type="InterPro" id="IPR000160">
    <property type="entry name" value="GGDEF_dom"/>
</dbReference>
<dbReference type="InterPro" id="IPR029787">
    <property type="entry name" value="Nucleotide_cyclase"/>
</dbReference>
<comment type="caution">
    <text evidence="4">The sequence shown here is derived from an EMBL/GenBank/DDBJ whole genome shotgun (WGS) entry which is preliminary data.</text>
</comment>
<dbReference type="GO" id="GO:0006355">
    <property type="term" value="P:regulation of DNA-templated transcription"/>
    <property type="evidence" value="ECO:0007669"/>
    <property type="project" value="InterPro"/>
</dbReference>
<dbReference type="Proteomes" id="UP000197535">
    <property type="component" value="Unassembled WGS sequence"/>
</dbReference>
<dbReference type="RefSeq" id="WP_088708104.1">
    <property type="nucleotide sequence ID" value="NZ_LSTO01000001.1"/>
</dbReference>
<gene>
    <name evidence="4" type="ORF">AYR66_19000</name>
</gene>
<dbReference type="InterPro" id="IPR013656">
    <property type="entry name" value="PAS_4"/>
</dbReference>
<dbReference type="SMART" id="SM00091">
    <property type="entry name" value="PAS"/>
    <property type="match status" value="2"/>
</dbReference>